<keyword evidence="2" id="KW-1185">Reference proteome</keyword>
<gene>
    <name evidence="1" type="ORF">HOV93_09470</name>
</gene>
<dbReference type="GO" id="GO:0006313">
    <property type="term" value="P:DNA transposition"/>
    <property type="evidence" value="ECO:0007669"/>
    <property type="project" value="InterPro"/>
</dbReference>
<dbReference type="EMBL" id="JABRWO010000002">
    <property type="protein sequence ID" value="MBA2113795.1"/>
    <property type="molecule type" value="Genomic_DNA"/>
</dbReference>
<proteinExistence type="predicted"/>
<organism evidence="1 2">
    <name type="scientific">Bremerella alba</name>
    <dbReference type="NCBI Taxonomy" id="980252"/>
    <lineage>
        <taxon>Bacteria</taxon>
        <taxon>Pseudomonadati</taxon>
        <taxon>Planctomycetota</taxon>
        <taxon>Planctomycetia</taxon>
        <taxon>Pirellulales</taxon>
        <taxon>Pirellulaceae</taxon>
        <taxon>Bremerella</taxon>
    </lineage>
</organism>
<dbReference type="InterPro" id="IPR002514">
    <property type="entry name" value="Transposase_8"/>
</dbReference>
<accession>A0A7V9A5X2</accession>
<comment type="caution">
    <text evidence="1">The sequence shown here is derived from an EMBL/GenBank/DDBJ whole genome shotgun (WGS) entry which is preliminary data.</text>
</comment>
<dbReference type="GO" id="GO:0004803">
    <property type="term" value="F:transposase activity"/>
    <property type="evidence" value="ECO:0007669"/>
    <property type="project" value="InterPro"/>
</dbReference>
<name>A0A7V9A5X2_9BACT</name>
<dbReference type="AlphaFoldDB" id="A0A7V9A5X2"/>
<dbReference type="InterPro" id="IPR009057">
    <property type="entry name" value="Homeodomain-like_sf"/>
</dbReference>
<evidence type="ECO:0008006" key="3">
    <source>
        <dbReference type="Google" id="ProtNLM"/>
    </source>
</evidence>
<dbReference type="GO" id="GO:0003677">
    <property type="term" value="F:DNA binding"/>
    <property type="evidence" value="ECO:0007669"/>
    <property type="project" value="InterPro"/>
</dbReference>
<protein>
    <recommendedName>
        <fullName evidence="3">Transposase</fullName>
    </recommendedName>
</protein>
<dbReference type="InterPro" id="IPR052546">
    <property type="entry name" value="Transposase_8_domain"/>
</dbReference>
<evidence type="ECO:0000313" key="2">
    <source>
        <dbReference type="Proteomes" id="UP000551616"/>
    </source>
</evidence>
<dbReference type="SUPFAM" id="SSF46689">
    <property type="entry name" value="Homeodomain-like"/>
    <property type="match status" value="1"/>
</dbReference>
<dbReference type="Proteomes" id="UP000551616">
    <property type="component" value="Unassembled WGS sequence"/>
</dbReference>
<dbReference type="Pfam" id="PF01527">
    <property type="entry name" value="HTH_Tnp_1"/>
    <property type="match status" value="1"/>
</dbReference>
<reference evidence="1 2" key="1">
    <citation type="submission" date="2020-05" db="EMBL/GenBank/DDBJ databases">
        <title>Bremerella alba sp. nov., a novel planctomycete isolated from the surface of the macroalga Fucus spiralis.</title>
        <authorList>
            <person name="Godinho O."/>
            <person name="Botelho R."/>
            <person name="Albuquerque L."/>
            <person name="Wiegand S."/>
            <person name="Da Costa M.S."/>
            <person name="Lobo-Da-Cunha A."/>
            <person name="Jogler C."/>
            <person name="Lage O.M."/>
        </authorList>
    </citation>
    <scope>NUCLEOTIDE SEQUENCE [LARGE SCALE GENOMIC DNA]</scope>
    <source>
        <strain evidence="1 2">FF15</strain>
    </source>
</reference>
<dbReference type="PANTHER" id="PTHR33609">
    <property type="entry name" value="LOW CALCIUM RESPONSE LOCUS PROTEIN S"/>
    <property type="match status" value="1"/>
</dbReference>
<dbReference type="PANTHER" id="PTHR33609:SF1">
    <property type="entry name" value="TRANSPOSASE"/>
    <property type="match status" value="1"/>
</dbReference>
<evidence type="ECO:0000313" key="1">
    <source>
        <dbReference type="EMBL" id="MBA2113795.1"/>
    </source>
</evidence>
<sequence length="87" mass="9773">MKKSKFTDQQIAFALKQAETGTRVDEVCRKLGVSQQTFYRWKKKFAGLAPEEPAPFWPKRNCTGQPTNLCSKSTSGCHSSRAHLIAL</sequence>